<evidence type="ECO:0000256" key="1">
    <source>
        <dbReference type="ARBA" id="ARBA00022490"/>
    </source>
</evidence>
<evidence type="ECO:0000256" key="2">
    <source>
        <dbReference type="ARBA" id="ARBA00022517"/>
    </source>
</evidence>
<feature type="domain" description="Ribosome maturation factor RimM PRC barrel" evidence="7">
    <location>
        <begin position="98"/>
        <end position="163"/>
    </location>
</feature>
<organism evidence="8 9">
    <name type="scientific">Campylobacter ureolyticus</name>
    <dbReference type="NCBI Taxonomy" id="827"/>
    <lineage>
        <taxon>Bacteria</taxon>
        <taxon>Pseudomonadati</taxon>
        <taxon>Campylobacterota</taxon>
        <taxon>Epsilonproteobacteria</taxon>
        <taxon>Campylobacterales</taxon>
        <taxon>Campylobacteraceae</taxon>
        <taxon>Campylobacter</taxon>
    </lineage>
</organism>
<dbReference type="NCBIfam" id="TIGR02273">
    <property type="entry name" value="16S_RimM"/>
    <property type="match status" value="1"/>
</dbReference>
<dbReference type="SUPFAM" id="SSF50346">
    <property type="entry name" value="PRC-barrel domain"/>
    <property type="match status" value="1"/>
</dbReference>
<comment type="subcellular location">
    <subcellularLocation>
        <location evidence="5">Cytoplasm</location>
    </subcellularLocation>
</comment>
<dbReference type="GO" id="GO:0005737">
    <property type="term" value="C:cytoplasm"/>
    <property type="evidence" value="ECO:0007669"/>
    <property type="project" value="UniProtKB-SubCell"/>
</dbReference>
<dbReference type="InterPro" id="IPR002676">
    <property type="entry name" value="RimM_N"/>
</dbReference>
<keyword evidence="2 5" id="KW-0690">Ribosome biogenesis</keyword>
<comment type="function">
    <text evidence="5">An accessory protein needed during the final step in the assembly of 30S ribosomal subunit, possibly for assembly of the head region. Essential for efficient processing of 16S rRNA. May be needed both before and after RbfA during the maturation of 16S rRNA. It has affinity for free ribosomal 30S subunits but not for 70S ribosomes.</text>
</comment>
<dbReference type="PANTHER" id="PTHR33692:SF1">
    <property type="entry name" value="RIBOSOME MATURATION FACTOR RIMM"/>
    <property type="match status" value="1"/>
</dbReference>
<dbReference type="Gene3D" id="2.40.30.60">
    <property type="entry name" value="RimM"/>
    <property type="match status" value="1"/>
</dbReference>
<evidence type="ECO:0000313" key="8">
    <source>
        <dbReference type="EMBL" id="PKZ30000.1"/>
    </source>
</evidence>
<accession>A0A2I1NCA6</accession>
<evidence type="ECO:0000256" key="5">
    <source>
        <dbReference type="HAMAP-Rule" id="MF_00014"/>
    </source>
</evidence>
<name>A0A2I1NCA6_9BACT</name>
<feature type="domain" description="RimM N-terminal" evidence="6">
    <location>
        <begin position="7"/>
        <end position="81"/>
    </location>
</feature>
<evidence type="ECO:0000259" key="6">
    <source>
        <dbReference type="Pfam" id="PF01782"/>
    </source>
</evidence>
<dbReference type="InterPro" id="IPR009000">
    <property type="entry name" value="Transl_B-barrel_sf"/>
</dbReference>
<dbReference type="Pfam" id="PF24986">
    <property type="entry name" value="PRC_RimM"/>
    <property type="match status" value="1"/>
</dbReference>
<comment type="similarity">
    <text evidence="5">Belongs to the RimM family.</text>
</comment>
<dbReference type="GO" id="GO:0006364">
    <property type="term" value="P:rRNA processing"/>
    <property type="evidence" value="ECO:0007669"/>
    <property type="project" value="UniProtKB-UniRule"/>
</dbReference>
<keyword evidence="3 5" id="KW-0698">rRNA processing</keyword>
<evidence type="ECO:0000259" key="7">
    <source>
        <dbReference type="Pfam" id="PF24986"/>
    </source>
</evidence>
<dbReference type="GO" id="GO:0005840">
    <property type="term" value="C:ribosome"/>
    <property type="evidence" value="ECO:0007669"/>
    <property type="project" value="InterPro"/>
</dbReference>
<sequence>MSELLTVAKIGKTIGLRGALKLHNKSDFVSQFKKNAKFFLSDGTILEILSYNSSSSQVIFKDYESIELASNLVNKFLYQSIEATRKNCKLKKDEYFYFDIIGLEVVENGEILGIVVDILDVGANFLFEIETDAKLVSQGFVKSFFVPYINEYLDKISIQTKQIFTKNAKLILKES</sequence>
<evidence type="ECO:0000256" key="3">
    <source>
        <dbReference type="ARBA" id="ARBA00022552"/>
    </source>
</evidence>
<dbReference type="Pfam" id="PF01782">
    <property type="entry name" value="RimM"/>
    <property type="match status" value="1"/>
</dbReference>
<dbReference type="SUPFAM" id="SSF50447">
    <property type="entry name" value="Translation proteins"/>
    <property type="match status" value="1"/>
</dbReference>
<dbReference type="Gene3D" id="2.30.30.240">
    <property type="entry name" value="PRC-barrel domain"/>
    <property type="match status" value="1"/>
</dbReference>
<dbReference type="GO" id="GO:0042274">
    <property type="term" value="P:ribosomal small subunit biogenesis"/>
    <property type="evidence" value="ECO:0007669"/>
    <property type="project" value="UniProtKB-UniRule"/>
</dbReference>
<keyword evidence="1 5" id="KW-0963">Cytoplasm</keyword>
<keyword evidence="4 5" id="KW-0143">Chaperone</keyword>
<dbReference type="InterPro" id="IPR056792">
    <property type="entry name" value="PRC_RimM"/>
</dbReference>
<evidence type="ECO:0000313" key="9">
    <source>
        <dbReference type="Proteomes" id="UP000234639"/>
    </source>
</evidence>
<comment type="caution">
    <text evidence="8">The sequence shown here is derived from an EMBL/GenBank/DDBJ whole genome shotgun (WGS) entry which is preliminary data.</text>
</comment>
<dbReference type="Proteomes" id="UP000234639">
    <property type="component" value="Unassembled WGS sequence"/>
</dbReference>
<dbReference type="EMBL" id="PKHU01000001">
    <property type="protein sequence ID" value="PKZ30000.1"/>
    <property type="molecule type" value="Genomic_DNA"/>
</dbReference>
<gene>
    <name evidence="5 8" type="primary">rimM</name>
    <name evidence="8" type="ORF">CYJ41_00745</name>
</gene>
<comment type="subunit">
    <text evidence="5">Binds ribosomal protein uS19.</text>
</comment>
<dbReference type="AlphaFoldDB" id="A0A2I1NCA6"/>
<evidence type="ECO:0000256" key="4">
    <source>
        <dbReference type="ARBA" id="ARBA00023186"/>
    </source>
</evidence>
<dbReference type="InterPro" id="IPR036976">
    <property type="entry name" value="RimM_N_sf"/>
</dbReference>
<dbReference type="RefSeq" id="WP_101636487.1">
    <property type="nucleotide sequence ID" value="NZ_JAPXGK010000002.1"/>
</dbReference>
<proteinExistence type="inferred from homology"/>
<comment type="domain">
    <text evidence="5">The PRC barrel domain binds ribosomal protein uS19.</text>
</comment>
<protein>
    <recommendedName>
        <fullName evidence="5">Ribosome maturation factor RimM</fullName>
    </recommendedName>
</protein>
<dbReference type="InterPro" id="IPR011033">
    <property type="entry name" value="PRC_barrel-like_sf"/>
</dbReference>
<dbReference type="HAMAP" id="MF_00014">
    <property type="entry name" value="Ribosome_mat_RimM"/>
    <property type="match status" value="1"/>
</dbReference>
<dbReference type="InterPro" id="IPR011961">
    <property type="entry name" value="RimM"/>
</dbReference>
<dbReference type="GO" id="GO:0043022">
    <property type="term" value="F:ribosome binding"/>
    <property type="evidence" value="ECO:0007669"/>
    <property type="project" value="InterPro"/>
</dbReference>
<reference evidence="8 9" key="1">
    <citation type="submission" date="2017-12" db="EMBL/GenBank/DDBJ databases">
        <title>Phylogenetic diversity of female urinary microbiome.</title>
        <authorList>
            <person name="Thomas-White K."/>
            <person name="Wolfe A.J."/>
        </authorList>
    </citation>
    <scope>NUCLEOTIDE SEQUENCE [LARGE SCALE GENOMIC DNA]</scope>
    <source>
        <strain evidence="8 9">UMB0112</strain>
    </source>
</reference>
<dbReference type="PANTHER" id="PTHR33692">
    <property type="entry name" value="RIBOSOME MATURATION FACTOR RIMM"/>
    <property type="match status" value="1"/>
</dbReference>